<keyword evidence="3" id="KW-1185">Reference proteome</keyword>
<evidence type="ECO:0000313" key="2">
    <source>
        <dbReference type="EMBL" id="TIH37684.1"/>
    </source>
</evidence>
<name>A0A4V4RFF5_9MICO</name>
<evidence type="ECO:0008006" key="4">
    <source>
        <dbReference type="Google" id="ProtNLM"/>
    </source>
</evidence>
<keyword evidence="1" id="KW-0732">Signal</keyword>
<sequence length="84" mass="9199">MKHKERVVKKVLWFAAGITVGVLAAHQFNQTAQGKKIFAELDSKIKDFSDALVDGYHERESELRAAIGDAGDTVKDTVKKAAAK</sequence>
<feature type="signal peptide" evidence="1">
    <location>
        <begin position="1"/>
        <end position="24"/>
    </location>
</feature>
<proteinExistence type="predicted"/>
<comment type="caution">
    <text evidence="2">The sequence shown here is derived from an EMBL/GenBank/DDBJ whole genome shotgun (WGS) entry which is preliminary data.</text>
</comment>
<gene>
    <name evidence="2" type="ORF">D4765_07815</name>
</gene>
<reference evidence="2 3" key="1">
    <citation type="journal article" date="2019" name="Microorganisms">
        <title>Systematic Affiliation and Genome Analysis of Subtercola vilae DB165(T) with Particular Emphasis on Cold Adaptation of an Isolate from a High-Altitude Cold Volcano Lake.</title>
        <authorList>
            <person name="Villalobos A.S."/>
            <person name="Wiese J."/>
            <person name="Imhoff J.F."/>
            <person name="Dorador C."/>
            <person name="Keller A."/>
            <person name="Hentschel U."/>
        </authorList>
    </citation>
    <scope>NUCLEOTIDE SEQUENCE [LARGE SCALE GENOMIC DNA]</scope>
    <source>
        <strain evidence="2 3">DB165</strain>
    </source>
</reference>
<dbReference type="AlphaFoldDB" id="A0A4V4RFF5"/>
<evidence type="ECO:0000313" key="3">
    <source>
        <dbReference type="Proteomes" id="UP000306192"/>
    </source>
</evidence>
<accession>A0A4V4RFF5</accession>
<feature type="chain" id="PRO_5020948107" description="YtxH domain-containing protein" evidence="1">
    <location>
        <begin position="25"/>
        <end position="84"/>
    </location>
</feature>
<dbReference type="OrthoDB" id="5121327at2"/>
<dbReference type="Proteomes" id="UP000306192">
    <property type="component" value="Unassembled WGS sequence"/>
</dbReference>
<evidence type="ECO:0000256" key="1">
    <source>
        <dbReference type="SAM" id="SignalP"/>
    </source>
</evidence>
<organism evidence="2 3">
    <name type="scientific">Subtercola vilae</name>
    <dbReference type="NCBI Taxonomy" id="2056433"/>
    <lineage>
        <taxon>Bacteria</taxon>
        <taxon>Bacillati</taxon>
        <taxon>Actinomycetota</taxon>
        <taxon>Actinomycetes</taxon>
        <taxon>Micrococcales</taxon>
        <taxon>Microbacteriaceae</taxon>
        <taxon>Subtercola</taxon>
    </lineage>
</organism>
<dbReference type="EMBL" id="QYRT01000011">
    <property type="protein sequence ID" value="TIH37684.1"/>
    <property type="molecule type" value="Genomic_DNA"/>
</dbReference>
<protein>
    <recommendedName>
        <fullName evidence="4">YtxH domain-containing protein</fullName>
    </recommendedName>
</protein>